<dbReference type="Proteomes" id="UP000001225">
    <property type="component" value="Chromosome"/>
</dbReference>
<dbReference type="Pfam" id="PF00440">
    <property type="entry name" value="TetR_N"/>
    <property type="match status" value="1"/>
</dbReference>
<dbReference type="InterPro" id="IPR001647">
    <property type="entry name" value="HTH_TetR"/>
</dbReference>
<dbReference type="eggNOG" id="COG1309">
    <property type="taxonomic scope" value="Bacteria"/>
</dbReference>
<evidence type="ECO:0000256" key="3">
    <source>
        <dbReference type="ARBA" id="ARBA00023125"/>
    </source>
</evidence>
<proteinExistence type="predicted"/>
<feature type="DNA-binding region" description="H-T-H motif" evidence="5">
    <location>
        <begin position="44"/>
        <end position="63"/>
    </location>
</feature>
<dbReference type="PROSITE" id="PS01081">
    <property type="entry name" value="HTH_TETR_1"/>
    <property type="match status" value="1"/>
</dbReference>
<dbReference type="GO" id="GO:0003677">
    <property type="term" value="F:DNA binding"/>
    <property type="evidence" value="ECO:0007669"/>
    <property type="project" value="UniProtKB-UniRule"/>
</dbReference>
<protein>
    <submittedName>
        <fullName evidence="7">Transcriptional regulator, TetR-family</fullName>
    </submittedName>
</protein>
<dbReference type="PROSITE" id="PS50977">
    <property type="entry name" value="HTH_TETR_2"/>
    <property type="match status" value="1"/>
</dbReference>
<keyword evidence="8" id="KW-1185">Reference proteome</keyword>
<accession>A9IE22</accession>
<dbReference type="SUPFAM" id="SSF46689">
    <property type="entry name" value="Homeodomain-like"/>
    <property type="match status" value="1"/>
</dbReference>
<dbReference type="Gene3D" id="1.10.10.60">
    <property type="entry name" value="Homeodomain-like"/>
    <property type="match status" value="1"/>
</dbReference>
<evidence type="ECO:0000313" key="8">
    <source>
        <dbReference type="Proteomes" id="UP000001225"/>
    </source>
</evidence>
<dbReference type="InterPro" id="IPR036271">
    <property type="entry name" value="Tet_transcr_reg_TetR-rel_C_sf"/>
</dbReference>
<keyword evidence="2" id="KW-0805">Transcription regulation</keyword>
<name>A9IE22_BORPD</name>
<dbReference type="InterPro" id="IPR023772">
    <property type="entry name" value="DNA-bd_HTH_TetR-type_CS"/>
</dbReference>
<dbReference type="EMBL" id="AM902716">
    <property type="protein sequence ID" value="CAP41667.1"/>
    <property type="molecule type" value="Genomic_DNA"/>
</dbReference>
<reference evidence="7 8" key="1">
    <citation type="journal article" date="2008" name="BMC Genomics">
        <title>The missing link: Bordetella petrii is endowed with both the metabolic versatility of environmental bacteria and virulence traits of pathogenic Bordetellae.</title>
        <authorList>
            <person name="Gross R."/>
            <person name="Guzman C.A."/>
            <person name="Sebaihia M."/>
            <person name="Martins Dos Santos V.A."/>
            <person name="Pieper D.H."/>
            <person name="Koebnik R."/>
            <person name="Lechner M."/>
            <person name="Bartels D."/>
            <person name="Buhrmester J."/>
            <person name="Choudhuri J.V."/>
            <person name="Ebensen T."/>
            <person name="Gaigalat L."/>
            <person name="Herrmann S."/>
            <person name="Khachane A.N."/>
            <person name="Larisch C."/>
            <person name="Link S."/>
            <person name="Linke B."/>
            <person name="Meyer F."/>
            <person name="Mormann S."/>
            <person name="Nakunst D."/>
            <person name="Rueckert C."/>
            <person name="Schneiker-Bekel S."/>
            <person name="Schulze K."/>
            <person name="Vorhoelter F.J."/>
            <person name="Yevsa T."/>
            <person name="Engle J.T."/>
            <person name="Goldman W.E."/>
            <person name="Puehler A."/>
            <person name="Goebel U.B."/>
            <person name="Goesmann A."/>
            <person name="Bloecker H."/>
            <person name="Kaiser O."/>
            <person name="Martinez-Arias R."/>
        </authorList>
    </citation>
    <scope>NUCLEOTIDE SEQUENCE [LARGE SCALE GENOMIC DNA]</scope>
    <source>
        <strain evidence="8">ATCC BAA-461 / DSM 12804 / CCUG 43448 / CIP 107267 / Se-1111R</strain>
    </source>
</reference>
<dbReference type="Pfam" id="PF16925">
    <property type="entry name" value="TetR_C_13"/>
    <property type="match status" value="1"/>
</dbReference>
<gene>
    <name evidence="7" type="ordered locus">Bpet1332</name>
</gene>
<evidence type="ECO:0000256" key="2">
    <source>
        <dbReference type="ARBA" id="ARBA00023015"/>
    </source>
</evidence>
<dbReference type="InterPro" id="IPR009057">
    <property type="entry name" value="Homeodomain-like_sf"/>
</dbReference>
<evidence type="ECO:0000256" key="4">
    <source>
        <dbReference type="ARBA" id="ARBA00023163"/>
    </source>
</evidence>
<evidence type="ECO:0000313" key="7">
    <source>
        <dbReference type="EMBL" id="CAP41667.1"/>
    </source>
</evidence>
<sequence>MMSTSAAAPHHISRERGRPREFDIHTALDRAILYFREHGYNGVSIADLSQALKLSAGSIYKAFHSKHGLFTAALDRYMALRGQQIAEITASAESGREKLRRLLVFYAESSHAAEGRYGCLVVVGAVELSSTDEAIAAKVASALSANERRLKAIIEQGQQDGSISRTAEPGTTAKLMLALLQGMRVLGKVGQNRKAMMAVVDTAMKLLD</sequence>
<evidence type="ECO:0000259" key="6">
    <source>
        <dbReference type="PROSITE" id="PS50977"/>
    </source>
</evidence>
<dbReference type="Gene3D" id="1.10.357.10">
    <property type="entry name" value="Tetracycline Repressor, domain 2"/>
    <property type="match status" value="1"/>
</dbReference>
<dbReference type="STRING" id="94624.Bpet1332"/>
<organism evidence="7 8">
    <name type="scientific">Bordetella petrii (strain ATCC BAA-461 / DSM 12804 / CCUG 43448 / CIP 107267 / Se-1111R)</name>
    <dbReference type="NCBI Taxonomy" id="340100"/>
    <lineage>
        <taxon>Bacteria</taxon>
        <taxon>Pseudomonadati</taxon>
        <taxon>Pseudomonadota</taxon>
        <taxon>Betaproteobacteria</taxon>
        <taxon>Burkholderiales</taxon>
        <taxon>Alcaligenaceae</taxon>
        <taxon>Bordetella</taxon>
    </lineage>
</organism>
<dbReference type="PANTHER" id="PTHR47506">
    <property type="entry name" value="TRANSCRIPTIONAL REGULATORY PROTEIN"/>
    <property type="match status" value="1"/>
</dbReference>
<dbReference type="KEGG" id="bpt:Bpet1332"/>
<keyword evidence="1" id="KW-0678">Repressor</keyword>
<dbReference type="SUPFAM" id="SSF48498">
    <property type="entry name" value="Tetracyclin repressor-like, C-terminal domain"/>
    <property type="match status" value="1"/>
</dbReference>
<dbReference type="PANTHER" id="PTHR47506:SF10">
    <property type="entry name" value="TRANSCRIPTIONAL REGULATORY PROTEIN"/>
    <property type="match status" value="1"/>
</dbReference>
<feature type="domain" description="HTH tetR-type" evidence="6">
    <location>
        <begin position="21"/>
        <end position="81"/>
    </location>
</feature>
<evidence type="ECO:0000256" key="1">
    <source>
        <dbReference type="ARBA" id="ARBA00022491"/>
    </source>
</evidence>
<keyword evidence="4" id="KW-0804">Transcription</keyword>
<evidence type="ECO:0000256" key="5">
    <source>
        <dbReference type="PROSITE-ProRule" id="PRU00335"/>
    </source>
</evidence>
<keyword evidence="3 5" id="KW-0238">DNA-binding</keyword>
<dbReference type="InterPro" id="IPR011075">
    <property type="entry name" value="TetR_C"/>
</dbReference>
<dbReference type="AlphaFoldDB" id="A9IE22"/>